<sequence>MAIISSIVTNPYGAVSNTTPLLRHYNIPFNTWTAESTSSAVYPSRQTVRGEPFRKTWTDDPVDESWAPLDSFLPPAKNAAVPPWTGWLISRLHF</sequence>
<dbReference type="Proteomes" id="UP000295604">
    <property type="component" value="Unassembled WGS sequence"/>
</dbReference>
<evidence type="ECO:0000313" key="2">
    <source>
        <dbReference type="Proteomes" id="UP000295604"/>
    </source>
</evidence>
<organism evidence="1 2">
    <name type="scientific">Colletotrichum sidae</name>
    <dbReference type="NCBI Taxonomy" id="1347389"/>
    <lineage>
        <taxon>Eukaryota</taxon>
        <taxon>Fungi</taxon>
        <taxon>Dikarya</taxon>
        <taxon>Ascomycota</taxon>
        <taxon>Pezizomycotina</taxon>
        <taxon>Sordariomycetes</taxon>
        <taxon>Hypocreomycetidae</taxon>
        <taxon>Glomerellales</taxon>
        <taxon>Glomerellaceae</taxon>
        <taxon>Colletotrichum</taxon>
        <taxon>Colletotrichum orbiculare species complex</taxon>
    </lineage>
</organism>
<keyword evidence="2" id="KW-1185">Reference proteome</keyword>
<name>A0A4R8T5U3_9PEZI</name>
<evidence type="ECO:0000313" key="1">
    <source>
        <dbReference type="EMBL" id="TEA12678.1"/>
    </source>
</evidence>
<proteinExistence type="predicted"/>
<accession>A0A4R8T5U3</accession>
<protein>
    <submittedName>
        <fullName evidence="1">Uncharacterized protein</fullName>
    </submittedName>
</protein>
<comment type="caution">
    <text evidence="1">The sequence shown here is derived from an EMBL/GenBank/DDBJ whole genome shotgun (WGS) entry which is preliminary data.</text>
</comment>
<dbReference type="EMBL" id="QAPF01000241">
    <property type="protein sequence ID" value="TEA12678.1"/>
    <property type="molecule type" value="Genomic_DNA"/>
</dbReference>
<gene>
    <name evidence="1" type="ORF">C8034_v005929</name>
</gene>
<reference evidence="1 2" key="1">
    <citation type="submission" date="2018-11" db="EMBL/GenBank/DDBJ databases">
        <title>Genome sequence and assembly of Colletotrichum sidae.</title>
        <authorList>
            <person name="Gan P."/>
            <person name="Shirasu K."/>
        </authorList>
    </citation>
    <scope>NUCLEOTIDE SEQUENCE [LARGE SCALE GENOMIC DNA]</scope>
    <source>
        <strain evidence="1 2">CBS 518.97</strain>
    </source>
</reference>
<dbReference type="AlphaFoldDB" id="A0A4R8T5U3"/>